<protein>
    <submittedName>
        <fullName evidence="4">O-acetylhomoserine aminocarboxypropyltransferase/cysteine synthase</fullName>
    </submittedName>
</protein>
<dbReference type="AlphaFoldDB" id="A0A7V0T7R0"/>
<accession>A0A7V0T7R0</accession>
<name>A0A7V0T7R0_UNCW3</name>
<dbReference type="PANTHER" id="PTHR11808">
    <property type="entry name" value="TRANS-SULFURATION ENZYME FAMILY MEMBER"/>
    <property type="match status" value="1"/>
</dbReference>
<dbReference type="InterPro" id="IPR015421">
    <property type="entry name" value="PyrdxlP-dep_Trfase_major"/>
</dbReference>
<dbReference type="InterPro" id="IPR015422">
    <property type="entry name" value="PyrdxlP-dep_Trfase_small"/>
</dbReference>
<dbReference type="Gene3D" id="3.90.1150.10">
    <property type="entry name" value="Aspartate Aminotransferase, domain 1"/>
    <property type="match status" value="1"/>
</dbReference>
<dbReference type="GO" id="GO:0019346">
    <property type="term" value="P:transsulfuration"/>
    <property type="evidence" value="ECO:0007669"/>
    <property type="project" value="InterPro"/>
</dbReference>
<reference evidence="4" key="1">
    <citation type="journal article" date="2020" name="mSystems">
        <title>Genome- and Community-Level Interaction Insights into Carbon Utilization and Element Cycling Functions of Hydrothermarchaeota in Hydrothermal Sediment.</title>
        <authorList>
            <person name="Zhou Z."/>
            <person name="Liu Y."/>
            <person name="Xu W."/>
            <person name="Pan J."/>
            <person name="Luo Z.H."/>
            <person name="Li M."/>
        </authorList>
    </citation>
    <scope>NUCLEOTIDE SEQUENCE [LARGE SCALE GENOMIC DNA]</scope>
    <source>
        <strain evidence="4">SpSt-1182</strain>
    </source>
</reference>
<dbReference type="GO" id="GO:0005737">
    <property type="term" value="C:cytoplasm"/>
    <property type="evidence" value="ECO:0007669"/>
    <property type="project" value="TreeGrafter"/>
</dbReference>
<dbReference type="GO" id="GO:0030170">
    <property type="term" value="F:pyridoxal phosphate binding"/>
    <property type="evidence" value="ECO:0007669"/>
    <property type="project" value="InterPro"/>
</dbReference>
<gene>
    <name evidence="4" type="ORF">ENN51_09640</name>
</gene>
<dbReference type="InterPro" id="IPR015424">
    <property type="entry name" value="PyrdxlP-dep_Trfase"/>
</dbReference>
<dbReference type="Proteomes" id="UP000885672">
    <property type="component" value="Unassembled WGS sequence"/>
</dbReference>
<sequence length="234" mass="25918">ALSPALLRPITLGADIVIQSVTKVMSSSGAGIAGAVIARKPIVARAGSDEMKADFCQYLKLWPQRDTGGCLHPFQALMSLADLRTLRARVDAWSRTALRVARYLEGNPGVLSVNYLGLESNPLHEIARRYLWLVDAEHDEQYGEPVNRYGHMLSFRVKGGAQATRDAFDRFRMIWRATDLGRVKTVATIPAISTHLQQGEECREMACVPADLIRLSVGAEHPDDIIRDLEQALR</sequence>
<feature type="non-terminal residue" evidence="4">
    <location>
        <position position="1"/>
    </location>
</feature>
<comment type="cofactor">
    <cofactor evidence="1 3">
        <name>pyridoxal 5'-phosphate</name>
        <dbReference type="ChEBI" id="CHEBI:597326"/>
    </cofactor>
</comment>
<dbReference type="GO" id="GO:0016846">
    <property type="term" value="F:carbon-sulfur lyase activity"/>
    <property type="evidence" value="ECO:0007669"/>
    <property type="project" value="TreeGrafter"/>
</dbReference>
<evidence type="ECO:0000256" key="1">
    <source>
        <dbReference type="ARBA" id="ARBA00001933"/>
    </source>
</evidence>
<comment type="similarity">
    <text evidence="3">Belongs to the trans-sulfuration enzymes family.</text>
</comment>
<dbReference type="InterPro" id="IPR000277">
    <property type="entry name" value="Cys/Met-Metab_PyrdxlP-dep_enz"/>
</dbReference>
<evidence type="ECO:0000256" key="3">
    <source>
        <dbReference type="RuleBase" id="RU362118"/>
    </source>
</evidence>
<keyword evidence="2 3" id="KW-0663">Pyridoxal phosphate</keyword>
<dbReference type="EMBL" id="DSBX01000370">
    <property type="protein sequence ID" value="HDR00527.1"/>
    <property type="molecule type" value="Genomic_DNA"/>
</dbReference>
<proteinExistence type="inferred from homology"/>
<dbReference type="Gene3D" id="3.40.640.10">
    <property type="entry name" value="Type I PLP-dependent aspartate aminotransferase-like (Major domain)"/>
    <property type="match status" value="1"/>
</dbReference>
<dbReference type="SUPFAM" id="SSF53383">
    <property type="entry name" value="PLP-dependent transferases"/>
    <property type="match status" value="1"/>
</dbReference>
<evidence type="ECO:0000313" key="4">
    <source>
        <dbReference type="EMBL" id="HDR00527.1"/>
    </source>
</evidence>
<evidence type="ECO:0000256" key="2">
    <source>
        <dbReference type="ARBA" id="ARBA00022898"/>
    </source>
</evidence>
<organism evidence="4">
    <name type="scientific">candidate division WOR-3 bacterium</name>
    <dbReference type="NCBI Taxonomy" id="2052148"/>
    <lineage>
        <taxon>Bacteria</taxon>
        <taxon>Bacteria division WOR-3</taxon>
    </lineage>
</organism>
<comment type="caution">
    <text evidence="4">The sequence shown here is derived from an EMBL/GenBank/DDBJ whole genome shotgun (WGS) entry which is preliminary data.</text>
</comment>
<dbReference type="Pfam" id="PF01053">
    <property type="entry name" value="Cys_Met_Meta_PP"/>
    <property type="match status" value="1"/>
</dbReference>